<evidence type="ECO:0000313" key="3">
    <source>
        <dbReference type="Proteomes" id="UP000024942"/>
    </source>
</evidence>
<keyword evidence="1" id="KW-0472">Membrane</keyword>
<comment type="caution">
    <text evidence="2">The sequence shown here is derived from an EMBL/GenBank/DDBJ whole genome shotgun (WGS) entry which is preliminary data.</text>
</comment>
<evidence type="ECO:0000256" key="1">
    <source>
        <dbReference type="SAM" id="Phobius"/>
    </source>
</evidence>
<protein>
    <submittedName>
        <fullName evidence="2">Uncharacterized protein</fullName>
    </submittedName>
</protein>
<dbReference type="InterPro" id="IPR036259">
    <property type="entry name" value="MFS_trans_sf"/>
</dbReference>
<dbReference type="RefSeq" id="WP_034739681.1">
    <property type="nucleotide sequence ID" value="NZ_ARYL01000041.1"/>
</dbReference>
<dbReference type="Proteomes" id="UP000024942">
    <property type="component" value="Unassembled WGS sequence"/>
</dbReference>
<keyword evidence="1" id="KW-0812">Transmembrane</keyword>
<proteinExistence type="predicted"/>
<reference evidence="2 3" key="1">
    <citation type="journal article" date="2014" name="Antonie Van Leeuwenhoek">
        <title>Hyphomonas beringensis sp. nov. and Hyphomonas chukchiensis sp. nov., isolated from surface seawater of the Bering Sea and Chukchi Sea.</title>
        <authorList>
            <person name="Li C."/>
            <person name="Lai Q."/>
            <person name="Li G."/>
            <person name="Dong C."/>
            <person name="Wang J."/>
            <person name="Liao Y."/>
            <person name="Shao Z."/>
        </authorList>
    </citation>
    <scope>NUCLEOTIDE SEQUENCE [LARGE SCALE GENOMIC DNA]</scope>
    <source>
        <strain evidence="2 3">SCH89</strain>
    </source>
</reference>
<keyword evidence="1" id="KW-1133">Transmembrane helix</keyword>
<accession>A0A059G2D5</accession>
<sequence length="132" mass="13715">MDTTKLRLFAAVAGIVFGLGGVFALAVALTLALAIYLGTVGATFTVAALFLSAACICLFLFLQPTKSSADELDDIEDATADALADLPFDALKSVIEKRPLTVAALALLAGYSVVRDPAAVARHAQRFMVGLL</sequence>
<dbReference type="AlphaFoldDB" id="A0A059G2D5"/>
<feature type="transmembrane region" description="Helical" evidence="1">
    <location>
        <begin position="12"/>
        <end position="36"/>
    </location>
</feature>
<organism evidence="2 3">
    <name type="scientific">Hyphomonas oceanitis SCH89</name>
    <dbReference type="NCBI Taxonomy" id="1280953"/>
    <lineage>
        <taxon>Bacteria</taxon>
        <taxon>Pseudomonadati</taxon>
        <taxon>Pseudomonadota</taxon>
        <taxon>Alphaproteobacteria</taxon>
        <taxon>Hyphomonadales</taxon>
        <taxon>Hyphomonadaceae</taxon>
        <taxon>Hyphomonas</taxon>
    </lineage>
</organism>
<name>A0A059G2D5_9PROT</name>
<dbReference type="EMBL" id="ARYL01000041">
    <property type="protein sequence ID" value="KDA00956.1"/>
    <property type="molecule type" value="Genomic_DNA"/>
</dbReference>
<gene>
    <name evidence="2" type="ORF">HOC_17871</name>
</gene>
<dbReference type="STRING" id="1280953.HOC_17871"/>
<evidence type="ECO:0000313" key="2">
    <source>
        <dbReference type="EMBL" id="KDA00956.1"/>
    </source>
</evidence>
<dbReference type="eggNOG" id="ENOG50343D3">
    <property type="taxonomic scope" value="Bacteria"/>
</dbReference>
<dbReference type="PATRIC" id="fig|1280953.3.peg.3578"/>
<dbReference type="OrthoDB" id="7619687at2"/>
<keyword evidence="3" id="KW-1185">Reference proteome</keyword>
<dbReference type="SUPFAM" id="SSF103473">
    <property type="entry name" value="MFS general substrate transporter"/>
    <property type="match status" value="1"/>
</dbReference>
<feature type="transmembrane region" description="Helical" evidence="1">
    <location>
        <begin position="42"/>
        <end position="62"/>
    </location>
</feature>